<dbReference type="PIRSF" id="PIRSF038984">
    <property type="entry name" value="FAD_binding_protein"/>
    <property type="match status" value="1"/>
</dbReference>
<feature type="domain" description="FAD-dependent protein C-terminal" evidence="1">
    <location>
        <begin position="311"/>
        <end position="530"/>
    </location>
</feature>
<name>A0ABR6R9Z7_9BURK</name>
<dbReference type="SUPFAM" id="SSF51905">
    <property type="entry name" value="FAD/NAD(P)-binding domain"/>
    <property type="match status" value="1"/>
</dbReference>
<dbReference type="Gene3D" id="3.30.70.2700">
    <property type="match status" value="1"/>
</dbReference>
<evidence type="ECO:0000313" key="2">
    <source>
        <dbReference type="EMBL" id="MBB6575972.1"/>
    </source>
</evidence>
<dbReference type="PANTHER" id="PTHR42842">
    <property type="entry name" value="FAD/NAD(P)-BINDING OXIDOREDUCTASE"/>
    <property type="match status" value="1"/>
</dbReference>
<dbReference type="EMBL" id="JACHKZ010000001">
    <property type="protein sequence ID" value="MBB6575972.1"/>
    <property type="molecule type" value="Genomic_DNA"/>
</dbReference>
<dbReference type="Pfam" id="PF21688">
    <property type="entry name" value="FAD-depend_C"/>
    <property type="match status" value="1"/>
</dbReference>
<dbReference type="InterPro" id="IPR028348">
    <property type="entry name" value="FAD-binding_protein"/>
</dbReference>
<evidence type="ECO:0000259" key="1">
    <source>
        <dbReference type="Pfam" id="PF21688"/>
    </source>
</evidence>
<dbReference type="InterPro" id="IPR036188">
    <property type="entry name" value="FAD/NAD-bd_sf"/>
</dbReference>
<protein>
    <submittedName>
        <fullName evidence="2">FAD-dependent dehydrogenase</fullName>
    </submittedName>
</protein>
<accession>A0ABR6R9Z7</accession>
<dbReference type="Proteomes" id="UP000562492">
    <property type="component" value="Unassembled WGS sequence"/>
</dbReference>
<dbReference type="PANTHER" id="PTHR42842:SF3">
    <property type="entry name" value="FAD_NAD(P)-BINDING OXIDOREDUCTASE FAMILY PROTEIN"/>
    <property type="match status" value="1"/>
</dbReference>
<reference evidence="2 3" key="1">
    <citation type="submission" date="2020-08" db="EMBL/GenBank/DDBJ databases">
        <title>Functional genomics of gut bacteria from endangered species of beetles.</title>
        <authorList>
            <person name="Carlos-Shanley C."/>
        </authorList>
    </citation>
    <scope>NUCLEOTIDE SEQUENCE [LARGE SCALE GENOMIC DNA]</scope>
    <source>
        <strain evidence="2 3">S00124</strain>
    </source>
</reference>
<comment type="caution">
    <text evidence="2">The sequence shown here is derived from an EMBL/GenBank/DDBJ whole genome shotgun (WGS) entry which is preliminary data.</text>
</comment>
<sequence>MIRIAELKLPLAAVPYHPENHTEFPPTEKLTQLASERLGIPAQAIASLHVHKRSFDARKSALLAVYIVDVTLADEALHAQLLAKFADDSHVNPTPDMAWKPAGQAPADLAERPVVVGFGPCGIFAALVLAQMGFKPIVLERGKQVRERTKDTWGLWRKRELTPESNVQFGEGGAGTFSDGKLYSQIKDPRHLGRKVMTEFVEHGAPPEILYAAHPHIGTFKLVKVVEGIREEIIRLGGEIRFEQRVTDVVIDAAPHGEDVQRQLTALQVLNQATGESYTLPARHAVMALGHSSRDTFAMFYERGVAMEAKPFSVGFRIEHPQSVIDRARWGKDAGHPLLGAADYKLVHHAKNGRAVYSFCMCPGGTVVAATSEPERVVTNGMSQYSRAERNANAGMVCAITPEDYPQDAESFAWAFGGKTYGVEKLPKGEHHPLSGIVLQRQLESRAYALGGRNYSAPGQLVGDFVAGNPSTEFGAVQPSYKPGISLGDLHQALPAYAIEAMREALPAFGKKIRGYDMADAVLTGVETRTSSPVKIGRGADFQSDNTRGLYPAGEGASYAGGILSAGVDGIKVGEAVACDILGLPVPSSGARGSGGAL</sequence>
<gene>
    <name evidence="2" type="ORF">HNP33_000020</name>
</gene>
<organism evidence="2 3">
    <name type="scientific">Comamonas odontotermitis</name>
    <dbReference type="NCBI Taxonomy" id="379895"/>
    <lineage>
        <taxon>Bacteria</taxon>
        <taxon>Pseudomonadati</taxon>
        <taxon>Pseudomonadota</taxon>
        <taxon>Betaproteobacteria</taxon>
        <taxon>Burkholderiales</taxon>
        <taxon>Comamonadaceae</taxon>
        <taxon>Comamonas</taxon>
    </lineage>
</organism>
<proteinExistence type="predicted"/>
<keyword evidence="3" id="KW-1185">Reference proteome</keyword>
<dbReference type="RefSeq" id="WP_184704026.1">
    <property type="nucleotide sequence ID" value="NZ_JACHKZ010000001.1"/>
</dbReference>
<evidence type="ECO:0000313" key="3">
    <source>
        <dbReference type="Proteomes" id="UP000562492"/>
    </source>
</evidence>
<dbReference type="Gene3D" id="3.50.50.60">
    <property type="entry name" value="FAD/NAD(P)-binding domain"/>
    <property type="match status" value="2"/>
</dbReference>
<dbReference type="InterPro" id="IPR049516">
    <property type="entry name" value="FAD-depend_C"/>
</dbReference>